<evidence type="ECO:0000313" key="3">
    <source>
        <dbReference type="Proteomes" id="UP001152795"/>
    </source>
</evidence>
<feature type="domain" description="Reverse transcriptase Ty1/copia-type" evidence="1">
    <location>
        <begin position="33"/>
        <end position="103"/>
    </location>
</feature>
<gene>
    <name evidence="2" type="ORF">PACLA_8A041695</name>
</gene>
<dbReference type="PANTHER" id="PTHR11439:SF483">
    <property type="entry name" value="PEPTIDE SYNTHASE GLIP-LIKE, PUTATIVE (AFU_ORTHOLOGUE AFUA_3G12920)-RELATED"/>
    <property type="match status" value="1"/>
</dbReference>
<keyword evidence="3" id="KW-1185">Reference proteome</keyword>
<dbReference type="PANTHER" id="PTHR11439">
    <property type="entry name" value="GAG-POL-RELATED RETROTRANSPOSON"/>
    <property type="match status" value="1"/>
</dbReference>
<protein>
    <recommendedName>
        <fullName evidence="1">Reverse transcriptase Ty1/copia-type domain-containing protein</fullName>
    </recommendedName>
</protein>
<dbReference type="AlphaFoldDB" id="A0A7D9D8H5"/>
<dbReference type="InterPro" id="IPR043502">
    <property type="entry name" value="DNA/RNA_pol_sf"/>
</dbReference>
<dbReference type="Pfam" id="PF07727">
    <property type="entry name" value="RVT_2"/>
    <property type="match status" value="1"/>
</dbReference>
<dbReference type="EMBL" id="CACRXK020000148">
    <property type="protein sequence ID" value="CAB3978874.1"/>
    <property type="molecule type" value="Genomic_DNA"/>
</dbReference>
<accession>A0A7D9D8H5</accession>
<evidence type="ECO:0000259" key="1">
    <source>
        <dbReference type="Pfam" id="PF07727"/>
    </source>
</evidence>
<evidence type="ECO:0000313" key="2">
    <source>
        <dbReference type="EMBL" id="CAB3978874.1"/>
    </source>
</evidence>
<dbReference type="OrthoDB" id="8188638at2759"/>
<sequence length="316" mass="35539">MDVTASFLNGGLEDEVYMKQPEGFEVKGKEYLVCKTNEKIAKLKESIAERFQVKDMGELKYILGLQVIQEDGKVYVHWSAYLYTASIIKKYGMENCKPVETPVDLSSKLVNAMEDSELFNKEEYQAVNSQSLLYLSSATRSDITFAVNNVAKFSANPTNEHWTAVKRIFLYLKGTVNYGLLYSENASPDCVGFSDADWTGGLNGRKSGSGYTCQIHDDAVSWRSKKQICVALSTAEAEYVALSVAVQAALWMRQLLTDLSVNDIDEQVTIYEDNESAIAMSKNPQFHGRSKHVDIMYHLYETSRKENINCALLSNR</sequence>
<reference evidence="2" key="1">
    <citation type="submission" date="2020-04" db="EMBL/GenBank/DDBJ databases">
        <authorList>
            <person name="Alioto T."/>
            <person name="Alioto T."/>
            <person name="Gomez Garrido J."/>
        </authorList>
    </citation>
    <scope>NUCLEOTIDE SEQUENCE</scope>
    <source>
        <strain evidence="2">A484AB</strain>
    </source>
</reference>
<dbReference type="SUPFAM" id="SSF56672">
    <property type="entry name" value="DNA/RNA polymerases"/>
    <property type="match status" value="1"/>
</dbReference>
<proteinExistence type="predicted"/>
<name>A0A7D9D8H5_PARCT</name>
<comment type="caution">
    <text evidence="2">The sequence shown here is derived from an EMBL/GenBank/DDBJ whole genome shotgun (WGS) entry which is preliminary data.</text>
</comment>
<dbReference type="InterPro" id="IPR013103">
    <property type="entry name" value="RVT_2"/>
</dbReference>
<dbReference type="CDD" id="cd09272">
    <property type="entry name" value="RNase_HI_RT_Ty1"/>
    <property type="match status" value="1"/>
</dbReference>
<dbReference type="Proteomes" id="UP001152795">
    <property type="component" value="Unassembled WGS sequence"/>
</dbReference>
<organism evidence="2 3">
    <name type="scientific">Paramuricea clavata</name>
    <name type="common">Red gorgonian</name>
    <name type="synonym">Violescent sea-whip</name>
    <dbReference type="NCBI Taxonomy" id="317549"/>
    <lineage>
        <taxon>Eukaryota</taxon>
        <taxon>Metazoa</taxon>
        <taxon>Cnidaria</taxon>
        <taxon>Anthozoa</taxon>
        <taxon>Octocorallia</taxon>
        <taxon>Malacalcyonacea</taxon>
        <taxon>Plexauridae</taxon>
        <taxon>Paramuricea</taxon>
    </lineage>
</organism>